<reference evidence="2 3" key="1">
    <citation type="journal article" date="2019" name="Int. J. Syst. Evol. Microbiol.">
        <title>The Global Catalogue of Microorganisms (GCM) 10K type strain sequencing project: providing services to taxonomists for standard genome sequencing and annotation.</title>
        <authorList>
            <consortium name="The Broad Institute Genomics Platform"/>
            <consortium name="The Broad Institute Genome Sequencing Center for Infectious Disease"/>
            <person name="Wu L."/>
            <person name="Ma J."/>
        </authorList>
    </citation>
    <scope>NUCLEOTIDE SEQUENCE [LARGE SCALE GENOMIC DNA]</scope>
    <source>
        <strain evidence="2 3">JCM 6922</strain>
    </source>
</reference>
<dbReference type="InterPro" id="IPR020904">
    <property type="entry name" value="Sc_DH/Rdtase_CS"/>
</dbReference>
<dbReference type="SUPFAM" id="SSF51735">
    <property type="entry name" value="NAD(P)-binding Rossmann-fold domains"/>
    <property type="match status" value="1"/>
</dbReference>
<organism evidence="2 3">
    <name type="scientific">Streptomyces glaucus</name>
    <dbReference type="NCBI Taxonomy" id="284029"/>
    <lineage>
        <taxon>Bacteria</taxon>
        <taxon>Bacillati</taxon>
        <taxon>Actinomycetota</taxon>
        <taxon>Actinomycetes</taxon>
        <taxon>Kitasatosporales</taxon>
        <taxon>Streptomycetaceae</taxon>
        <taxon>Streptomyces</taxon>
    </lineage>
</organism>
<gene>
    <name evidence="2" type="ORF">GCM10010421_45670</name>
</gene>
<sequence>MSNTSETSEAPEKLVALVTGAGRGIGRATSLLLAERGYVVVAVDQDESAESTARAVGGAHFRCDVRDATALQSVADELERLDLLVNNAGVWTFSSLADINIEHFRRVLDVNVLGNLLCTQTFAPLIARSGGGAIVNVTSFLAGTPRANSGIYPAAKAAIIALTQQAAAEYADAGIRVNAVGPGLIRTEGAADLFGPDPAEHARRGSYLPLGRLGEARDIAGVIAFLGSPEARYITGQTLYADGGIGVGTMRFLHQAWTP</sequence>
<evidence type="ECO:0000256" key="1">
    <source>
        <dbReference type="ARBA" id="ARBA00006484"/>
    </source>
</evidence>
<dbReference type="InterPro" id="IPR002347">
    <property type="entry name" value="SDR_fam"/>
</dbReference>
<name>A0ABN3K761_9ACTN</name>
<proteinExistence type="inferred from homology"/>
<dbReference type="PROSITE" id="PS00061">
    <property type="entry name" value="ADH_SHORT"/>
    <property type="match status" value="1"/>
</dbReference>
<dbReference type="InterPro" id="IPR036291">
    <property type="entry name" value="NAD(P)-bd_dom_sf"/>
</dbReference>
<accession>A0ABN3K761</accession>
<comment type="similarity">
    <text evidence="1">Belongs to the short-chain dehydrogenases/reductases (SDR) family.</text>
</comment>
<evidence type="ECO:0000313" key="2">
    <source>
        <dbReference type="EMBL" id="GAA2448444.1"/>
    </source>
</evidence>
<keyword evidence="3" id="KW-1185">Reference proteome</keyword>
<dbReference type="PANTHER" id="PTHR42760">
    <property type="entry name" value="SHORT-CHAIN DEHYDROGENASES/REDUCTASES FAMILY MEMBER"/>
    <property type="match status" value="1"/>
</dbReference>
<dbReference type="PRINTS" id="PR00080">
    <property type="entry name" value="SDRFAMILY"/>
</dbReference>
<dbReference type="Gene3D" id="3.40.50.720">
    <property type="entry name" value="NAD(P)-binding Rossmann-like Domain"/>
    <property type="match status" value="1"/>
</dbReference>
<evidence type="ECO:0000313" key="3">
    <source>
        <dbReference type="Proteomes" id="UP001500460"/>
    </source>
</evidence>
<dbReference type="PRINTS" id="PR00081">
    <property type="entry name" value="GDHRDH"/>
</dbReference>
<dbReference type="RefSeq" id="WP_344606430.1">
    <property type="nucleotide sequence ID" value="NZ_BAAATK010000033.1"/>
</dbReference>
<dbReference type="CDD" id="cd05233">
    <property type="entry name" value="SDR_c"/>
    <property type="match status" value="1"/>
</dbReference>
<dbReference type="Proteomes" id="UP001500460">
    <property type="component" value="Unassembled WGS sequence"/>
</dbReference>
<dbReference type="EMBL" id="BAAATK010000033">
    <property type="protein sequence ID" value="GAA2448444.1"/>
    <property type="molecule type" value="Genomic_DNA"/>
</dbReference>
<dbReference type="Pfam" id="PF13561">
    <property type="entry name" value="adh_short_C2"/>
    <property type="match status" value="1"/>
</dbReference>
<comment type="caution">
    <text evidence="2">The sequence shown here is derived from an EMBL/GenBank/DDBJ whole genome shotgun (WGS) entry which is preliminary data.</text>
</comment>
<protein>
    <submittedName>
        <fullName evidence="2">SDR family oxidoreductase</fullName>
    </submittedName>
</protein>